<comment type="caution">
    <text evidence="1">The sequence shown here is derived from an EMBL/GenBank/DDBJ whole genome shotgun (WGS) entry which is preliminary data.</text>
</comment>
<dbReference type="RefSeq" id="WP_104714735.1">
    <property type="nucleotide sequence ID" value="NZ_PTRA01000003.1"/>
</dbReference>
<dbReference type="PROSITE" id="PS51257">
    <property type="entry name" value="PROKAR_LIPOPROTEIN"/>
    <property type="match status" value="1"/>
</dbReference>
<evidence type="ECO:0000313" key="1">
    <source>
        <dbReference type="EMBL" id="PQA56186.1"/>
    </source>
</evidence>
<name>A0A2S7IIT2_9BACT</name>
<keyword evidence="2" id="KW-1185">Reference proteome</keyword>
<evidence type="ECO:0000313" key="2">
    <source>
        <dbReference type="Proteomes" id="UP000239590"/>
    </source>
</evidence>
<evidence type="ECO:0008006" key="3">
    <source>
        <dbReference type="Google" id="ProtNLM"/>
    </source>
</evidence>
<accession>A0A2S7IIT2</accession>
<protein>
    <recommendedName>
        <fullName evidence="3">Viral A-type inclusion protein</fullName>
    </recommendedName>
</protein>
<reference evidence="2" key="1">
    <citation type="submission" date="2018-02" db="EMBL/GenBank/DDBJ databases">
        <title>Genome sequencing of Solimonas sp. HR-BB.</title>
        <authorList>
            <person name="Lee Y."/>
            <person name="Jeon C.O."/>
        </authorList>
    </citation>
    <scope>NUCLEOTIDE SEQUENCE [LARGE SCALE GENOMIC DNA]</scope>
    <source>
        <strain evidence="2">HR-U</strain>
    </source>
</reference>
<dbReference type="EMBL" id="PTRA01000003">
    <property type="protein sequence ID" value="PQA56186.1"/>
    <property type="molecule type" value="Genomic_DNA"/>
</dbReference>
<sequence>MKKYLFLALGVSLAACQNPPSEDLSKFQKEVEGMHDKIMGPYMQIEDLREAIRQQVAKDTTTRAQGDSLILALTKAEEGMNDWMANYNGDTLLDLSADQGRVYLEAEKKKVTAVEEQTNSSVAAAKAFLKK</sequence>
<dbReference type="AlphaFoldDB" id="A0A2S7IIT2"/>
<gene>
    <name evidence="1" type="ORF">C5O19_17705</name>
</gene>
<organism evidence="1 2">
    <name type="scientific">Siphonobacter curvatus</name>
    <dbReference type="NCBI Taxonomy" id="2094562"/>
    <lineage>
        <taxon>Bacteria</taxon>
        <taxon>Pseudomonadati</taxon>
        <taxon>Bacteroidota</taxon>
        <taxon>Cytophagia</taxon>
        <taxon>Cytophagales</taxon>
        <taxon>Cytophagaceae</taxon>
        <taxon>Siphonobacter</taxon>
    </lineage>
</organism>
<dbReference type="Proteomes" id="UP000239590">
    <property type="component" value="Unassembled WGS sequence"/>
</dbReference>
<dbReference type="OrthoDB" id="1436925at2"/>
<proteinExistence type="predicted"/>